<protein>
    <submittedName>
        <fullName evidence="4 5">Uncharacterized protein LOC111119561</fullName>
    </submittedName>
</protein>
<reference evidence="4 5" key="1">
    <citation type="submission" date="2025-04" db="UniProtKB">
        <authorList>
            <consortium name="RefSeq"/>
        </authorList>
    </citation>
    <scope>IDENTIFICATION</scope>
    <source>
        <tissue evidence="4 5">Whole sample</tissue>
    </source>
</reference>
<accession>A0A8B8CI86</accession>
<keyword evidence="3" id="KW-1185">Reference proteome</keyword>
<evidence type="ECO:0000313" key="3">
    <source>
        <dbReference type="Proteomes" id="UP000694844"/>
    </source>
</evidence>
<dbReference type="InterPro" id="IPR000315">
    <property type="entry name" value="Znf_B-box"/>
</dbReference>
<dbReference type="InterPro" id="IPR047153">
    <property type="entry name" value="TRIM45/56/19-like"/>
</dbReference>
<dbReference type="GO" id="GO:0061630">
    <property type="term" value="F:ubiquitin protein ligase activity"/>
    <property type="evidence" value="ECO:0007669"/>
    <property type="project" value="TreeGrafter"/>
</dbReference>
<feature type="domain" description="B box-type" evidence="2">
    <location>
        <begin position="10"/>
        <end position="54"/>
    </location>
</feature>
<dbReference type="GeneID" id="111119561"/>
<dbReference type="OrthoDB" id="6074598at2759"/>
<dbReference type="GO" id="GO:0006513">
    <property type="term" value="P:protein monoubiquitination"/>
    <property type="evidence" value="ECO:0007669"/>
    <property type="project" value="TreeGrafter"/>
</dbReference>
<keyword evidence="1" id="KW-0479">Metal-binding</keyword>
<dbReference type="AlphaFoldDB" id="A0A8B8CI86"/>
<dbReference type="RefSeq" id="XP_022315534.1">
    <property type="nucleotide sequence ID" value="XM_022459826.1"/>
</dbReference>
<dbReference type="PANTHER" id="PTHR25462">
    <property type="entry name" value="BONUS, ISOFORM C-RELATED"/>
    <property type="match status" value="1"/>
</dbReference>
<dbReference type="KEGG" id="cvn:111119561"/>
<dbReference type="RefSeq" id="XP_022315532.1">
    <property type="nucleotide sequence ID" value="XM_022459824.1"/>
</dbReference>
<evidence type="ECO:0000313" key="7">
    <source>
        <dbReference type="RefSeq" id="XP_022315534.1"/>
    </source>
</evidence>
<dbReference type="CDD" id="cd19757">
    <property type="entry name" value="Bbox1"/>
    <property type="match status" value="1"/>
</dbReference>
<name>A0A8B8CI86_CRAVI</name>
<evidence type="ECO:0000256" key="1">
    <source>
        <dbReference type="PROSITE-ProRule" id="PRU00024"/>
    </source>
</evidence>
<gene>
    <name evidence="4 5 6 7" type="primary">LOC111119561</name>
</gene>
<keyword evidence="1" id="KW-0863">Zinc-finger</keyword>
<dbReference type="SUPFAM" id="SSF101898">
    <property type="entry name" value="NHL repeat"/>
    <property type="match status" value="1"/>
</dbReference>
<dbReference type="SUPFAM" id="SSF57845">
    <property type="entry name" value="B-box zinc-binding domain"/>
    <property type="match status" value="1"/>
</dbReference>
<keyword evidence="1" id="KW-0862">Zinc</keyword>
<evidence type="ECO:0000313" key="5">
    <source>
        <dbReference type="RefSeq" id="XP_022315532.1"/>
    </source>
</evidence>
<dbReference type="RefSeq" id="XP_022315533.1">
    <property type="nucleotide sequence ID" value="XM_022459825.1"/>
</dbReference>
<dbReference type="Gene3D" id="3.30.160.60">
    <property type="entry name" value="Classic Zinc Finger"/>
    <property type="match status" value="1"/>
</dbReference>
<dbReference type="Proteomes" id="UP000694844">
    <property type="component" value="Chromosome 2"/>
</dbReference>
<evidence type="ECO:0000313" key="4">
    <source>
        <dbReference type="RefSeq" id="XP_022315531.1"/>
    </source>
</evidence>
<sequence>MMATSHPMGHQAILCDHCKHKEVKLQCLICQDNLCNDCEGNHTASTSSHKIVKYEDRHTHFSHLFCNTHSDQQCVTLCTQCDIPVCPTCKTGPHKDHTTEKLTKEFLSKRKEILDDKEAIEETLIPKYTQEDMVTRSKIANLSFSYKRMEEKTETYKRKWQERVREIFSRFAAELHNLKAEDLTPFQCHENKIKSGINSMHETKEKNKKLLRAGKVSQIMSYKSNREQFQQLPMLELEPNPPFFSENSEKGKVSRLQLEELIALLLPPTYLPIDNPLQNAHKILLDEVAVVATVTTPFHATRDLACAGTNKVWVNAMGDYEDTALSCFDICGDKLDSFTVGSFCNGLTLTPEGTLLYTEFNNVMEFKNDQVNEKIETPDGWETMGISCSRSGNVLICMRNVKDEHKVLQYKGKTLIKEYQFDENGKKLYKDGEYMLYPQENINGDVCVVNDNSKSIITVNSDGRLRFTYDGREAKLEKDLDTNAMVTDSMGHIIVADEANNCLHVIDQDGNFLRCLDIQGLTSPSGLSLDSRGRLWVGSKDKGEIKVIQYAKHSE</sequence>
<dbReference type="PANTHER" id="PTHR25462:SF229">
    <property type="entry name" value="TRANSCRIPTION INTERMEDIARY FACTOR 1-BETA"/>
    <property type="match status" value="1"/>
</dbReference>
<evidence type="ECO:0000313" key="6">
    <source>
        <dbReference type="RefSeq" id="XP_022315533.1"/>
    </source>
</evidence>
<proteinExistence type="predicted"/>
<dbReference type="Pfam" id="PF00643">
    <property type="entry name" value="zf-B_box"/>
    <property type="match status" value="1"/>
</dbReference>
<dbReference type="InterPro" id="IPR011042">
    <property type="entry name" value="6-blade_b-propeller_TolB-like"/>
</dbReference>
<evidence type="ECO:0000259" key="2">
    <source>
        <dbReference type="PROSITE" id="PS50119"/>
    </source>
</evidence>
<organism evidence="3 6">
    <name type="scientific">Crassostrea virginica</name>
    <name type="common">Eastern oyster</name>
    <dbReference type="NCBI Taxonomy" id="6565"/>
    <lineage>
        <taxon>Eukaryota</taxon>
        <taxon>Metazoa</taxon>
        <taxon>Spiralia</taxon>
        <taxon>Lophotrochozoa</taxon>
        <taxon>Mollusca</taxon>
        <taxon>Bivalvia</taxon>
        <taxon>Autobranchia</taxon>
        <taxon>Pteriomorphia</taxon>
        <taxon>Ostreida</taxon>
        <taxon>Ostreoidea</taxon>
        <taxon>Ostreidae</taxon>
        <taxon>Crassostrea</taxon>
    </lineage>
</organism>
<dbReference type="RefSeq" id="XP_022315531.1">
    <property type="nucleotide sequence ID" value="XM_022459823.1"/>
</dbReference>
<dbReference type="Gene3D" id="2.120.10.30">
    <property type="entry name" value="TolB, C-terminal domain"/>
    <property type="match status" value="1"/>
</dbReference>
<feature type="domain" description="B box-type" evidence="2">
    <location>
        <begin position="61"/>
        <end position="102"/>
    </location>
</feature>
<dbReference type="GO" id="GO:0008270">
    <property type="term" value="F:zinc ion binding"/>
    <property type="evidence" value="ECO:0007669"/>
    <property type="project" value="UniProtKB-KW"/>
</dbReference>
<dbReference type="PROSITE" id="PS50119">
    <property type="entry name" value="ZF_BBOX"/>
    <property type="match status" value="2"/>
</dbReference>